<sequence>MDADQRLYEAIRADPDLARELGLSSEEIARLPAQADPPNGFVWHHHQDVGRMQLIREGAHRLANSHTGGMAIWGGGYRQLAPARGTSK</sequence>
<gene>
    <name evidence="1" type="ORF">OV287_38335</name>
</gene>
<protein>
    <submittedName>
        <fullName evidence="1">HNH endonuclease</fullName>
    </submittedName>
</protein>
<name>A0ABT4AF66_9BACT</name>
<comment type="caution">
    <text evidence="1">The sequence shown here is derived from an EMBL/GenBank/DDBJ whole genome shotgun (WGS) entry which is preliminary data.</text>
</comment>
<reference evidence="1 2" key="1">
    <citation type="submission" date="2022-11" db="EMBL/GenBank/DDBJ databases">
        <title>Minimal conservation of predation-associated metabolite biosynthetic gene clusters underscores biosynthetic potential of Myxococcota including descriptions for ten novel species: Archangium lansinium sp. nov., Myxococcus landrumus sp. nov., Nannocystis bai.</title>
        <authorList>
            <person name="Ahearne A."/>
            <person name="Stevens C."/>
            <person name="Phillips K."/>
        </authorList>
    </citation>
    <scope>NUCLEOTIDE SEQUENCE [LARGE SCALE GENOMIC DNA]</scope>
    <source>
        <strain evidence="1 2">MIWBW</strain>
    </source>
</reference>
<keyword evidence="1" id="KW-0255">Endonuclease</keyword>
<keyword evidence="1" id="KW-0378">Hydrolase</keyword>
<proteinExistence type="predicted"/>
<dbReference type="Pfam" id="PF12639">
    <property type="entry name" value="Colicin-DNase"/>
    <property type="match status" value="1"/>
</dbReference>
<evidence type="ECO:0000313" key="1">
    <source>
        <dbReference type="EMBL" id="MCY1080328.1"/>
    </source>
</evidence>
<evidence type="ECO:0000313" key="2">
    <source>
        <dbReference type="Proteomes" id="UP001207654"/>
    </source>
</evidence>
<accession>A0ABT4AF66</accession>
<dbReference type="Proteomes" id="UP001207654">
    <property type="component" value="Unassembled WGS sequence"/>
</dbReference>
<dbReference type="EMBL" id="JAPNKA010000001">
    <property type="protein sequence ID" value="MCY1080328.1"/>
    <property type="molecule type" value="Genomic_DNA"/>
</dbReference>
<organism evidence="1 2">
    <name type="scientific">Archangium lansingense</name>
    <dbReference type="NCBI Taxonomy" id="2995310"/>
    <lineage>
        <taxon>Bacteria</taxon>
        <taxon>Pseudomonadati</taxon>
        <taxon>Myxococcota</taxon>
        <taxon>Myxococcia</taxon>
        <taxon>Myxococcales</taxon>
        <taxon>Cystobacterineae</taxon>
        <taxon>Archangiaceae</taxon>
        <taxon>Archangium</taxon>
    </lineage>
</organism>
<keyword evidence="2" id="KW-1185">Reference proteome</keyword>
<dbReference type="GO" id="GO:0004519">
    <property type="term" value="F:endonuclease activity"/>
    <property type="evidence" value="ECO:0007669"/>
    <property type="project" value="UniProtKB-KW"/>
</dbReference>
<dbReference type="RefSeq" id="WP_267538999.1">
    <property type="nucleotide sequence ID" value="NZ_JAPNKA010000001.1"/>
</dbReference>
<keyword evidence="1" id="KW-0540">Nuclease</keyword>